<dbReference type="InterPro" id="IPR014710">
    <property type="entry name" value="RmlC-like_jellyroll"/>
</dbReference>
<dbReference type="KEGG" id="ocy:OSSY52_11320"/>
<dbReference type="PANTHER" id="PTHR33271">
    <property type="entry name" value="OS04G0445200 PROTEIN"/>
    <property type="match status" value="1"/>
</dbReference>
<gene>
    <name evidence="2" type="ORF">OSSY52_11320</name>
</gene>
<dbReference type="InterPro" id="IPR008579">
    <property type="entry name" value="UGlyAH_Cupin_dom"/>
</dbReference>
<dbReference type="InterPro" id="IPR011051">
    <property type="entry name" value="RmlC_Cupin_sf"/>
</dbReference>
<evidence type="ECO:0000313" key="3">
    <source>
        <dbReference type="Proteomes" id="UP000516361"/>
    </source>
</evidence>
<sequence>MENVLKKVEEYMNKYPDSDFDDLEKFLNENFSKEEVSKYFEMMGDVLGGFNKVAENPVDALLDGPKEIFLNYDKAFVIEFPKEDRLRDLKVKEWAVWEKDVSEFEWKYDEDETCFIIEGEAEVRFDDKIVKFESGDLVKFKKGLSCTWKINKKIKKYYKFGNVEI</sequence>
<dbReference type="EMBL" id="AP018712">
    <property type="protein sequence ID" value="BBE30991.1"/>
    <property type="molecule type" value="Genomic_DNA"/>
</dbReference>
<dbReference type="Proteomes" id="UP000516361">
    <property type="component" value="Chromosome"/>
</dbReference>
<organism evidence="2 3">
    <name type="scientific">Tepiditoga spiralis</name>
    <dbReference type="NCBI Taxonomy" id="2108365"/>
    <lineage>
        <taxon>Bacteria</taxon>
        <taxon>Thermotogati</taxon>
        <taxon>Thermotogota</taxon>
        <taxon>Thermotogae</taxon>
        <taxon>Petrotogales</taxon>
        <taxon>Petrotogaceae</taxon>
        <taxon>Tepiditoga</taxon>
    </lineage>
</organism>
<dbReference type="PANTHER" id="PTHR33271:SF22">
    <property type="entry name" value="OS04G0445200 PROTEIN"/>
    <property type="match status" value="1"/>
</dbReference>
<dbReference type="SUPFAM" id="SSF51182">
    <property type="entry name" value="RmlC-like cupins"/>
    <property type="match status" value="1"/>
</dbReference>
<keyword evidence="3" id="KW-1185">Reference proteome</keyword>
<dbReference type="AlphaFoldDB" id="A0A7G1G3P9"/>
<dbReference type="Pfam" id="PF05899">
    <property type="entry name" value="Cupin_3"/>
    <property type="match status" value="1"/>
</dbReference>
<evidence type="ECO:0000259" key="1">
    <source>
        <dbReference type="Pfam" id="PF05899"/>
    </source>
</evidence>
<reference evidence="2 3" key="1">
    <citation type="submission" date="2018-06" db="EMBL/GenBank/DDBJ databases">
        <title>Genome sequencing of Oceanotoga sp. sy52.</title>
        <authorList>
            <person name="Mori K."/>
        </authorList>
    </citation>
    <scope>NUCLEOTIDE SEQUENCE [LARGE SCALE GENOMIC DNA]</scope>
    <source>
        <strain evidence="3">sy52</strain>
    </source>
</reference>
<proteinExistence type="predicted"/>
<dbReference type="Gene3D" id="2.60.120.10">
    <property type="entry name" value="Jelly Rolls"/>
    <property type="match status" value="1"/>
</dbReference>
<dbReference type="RefSeq" id="WP_198423090.1">
    <property type="nucleotide sequence ID" value="NZ_AP018712.1"/>
</dbReference>
<accession>A0A7G1G3P9</accession>
<name>A0A7G1G3P9_9BACT</name>
<evidence type="ECO:0000313" key="2">
    <source>
        <dbReference type="EMBL" id="BBE30991.1"/>
    </source>
</evidence>
<feature type="domain" description="(S)-ureidoglycine aminohydrolase cupin" evidence="1">
    <location>
        <begin position="88"/>
        <end position="158"/>
    </location>
</feature>
<protein>
    <recommendedName>
        <fullName evidence="1">(S)-ureidoglycine aminohydrolase cupin domain-containing protein</fullName>
    </recommendedName>
</protein>
<dbReference type="InParanoid" id="A0A7G1G3P9"/>